<protein>
    <submittedName>
        <fullName evidence="2">Opr family porin</fullName>
    </submittedName>
</protein>
<dbReference type="RefSeq" id="WP_205458957.1">
    <property type="nucleotide sequence ID" value="NZ_JAFHKK010000011.1"/>
</dbReference>
<evidence type="ECO:0000256" key="1">
    <source>
        <dbReference type="SAM" id="SignalP"/>
    </source>
</evidence>
<organism evidence="2 3">
    <name type="scientific">Sulfurospirillum tamanense</name>
    <dbReference type="NCBI Taxonomy" id="2813362"/>
    <lineage>
        <taxon>Bacteria</taxon>
        <taxon>Pseudomonadati</taxon>
        <taxon>Campylobacterota</taxon>
        <taxon>Epsilonproteobacteria</taxon>
        <taxon>Campylobacterales</taxon>
        <taxon>Sulfurospirillaceae</taxon>
        <taxon>Sulfurospirillum</taxon>
    </lineage>
</organism>
<dbReference type="NCBIfam" id="NF033922">
    <property type="entry name" value="opr_porin_1"/>
    <property type="match status" value="1"/>
</dbReference>
<accession>A0ABS2WRV6</accession>
<dbReference type="Proteomes" id="UP000703590">
    <property type="component" value="Unassembled WGS sequence"/>
</dbReference>
<comment type="caution">
    <text evidence="2">The sequence shown here is derived from an EMBL/GenBank/DDBJ whole genome shotgun (WGS) entry which is preliminary data.</text>
</comment>
<proteinExistence type="predicted"/>
<name>A0ABS2WRV6_9BACT</name>
<reference evidence="2 3" key="2">
    <citation type="submission" date="2021-02" db="EMBL/GenBank/DDBJ databases">
        <title>Sulfurospirillum tamanensis sp. nov.</title>
        <authorList>
            <person name="Frolova A."/>
            <person name="Merkel A."/>
            <person name="Slobodkin A."/>
        </authorList>
    </citation>
    <scope>NUCLEOTIDE SEQUENCE [LARGE SCALE GENOMIC DNA]</scope>
    <source>
        <strain evidence="2 3">T05b</strain>
    </source>
</reference>
<sequence>MLKKLSLAAIAVLATSTLYADSFDIEDALKSGSFGGDFTLYGESIDAKPDSGFSMGSLGLHYESARYRGFGFAAGFRANNDLSEKENGDYSDGDEPKSLLHTANISYTNEAFTVIGGRQELDLEWAGDYHEALVGVFTGLPNTTITLAHTIRLAVADTDAPLEKFEKFNGSDGAQVLDVAYEGVENTVLNAYYYNANDLASWYGAKAVWDSELFGLTAHGAFSNEDAMKDGNILHAEVRGTFSDLGLSAGYITTDKDAGAGSMDSIGDNINPLEEGDKVYGADAKTVYVGATYEIGALSLGALYGHTKYGSDKEKEFNFMAEYAFSDAFSLGGLIVDVNAQDSDDDYTKFSLNAVYAF</sequence>
<dbReference type="EMBL" id="JAFHKK010000011">
    <property type="protein sequence ID" value="MBN2964407.1"/>
    <property type="molecule type" value="Genomic_DNA"/>
</dbReference>
<feature type="signal peptide" evidence="1">
    <location>
        <begin position="1"/>
        <end position="20"/>
    </location>
</feature>
<dbReference type="NCBIfam" id="NF033923">
    <property type="entry name" value="opr_proin_2"/>
    <property type="match status" value="1"/>
</dbReference>
<keyword evidence="3" id="KW-1185">Reference proteome</keyword>
<reference evidence="3" key="1">
    <citation type="submission" date="2021-02" db="EMBL/GenBank/DDBJ databases">
        <title>Sulfurospirillum tamanensis sp. nov.</title>
        <authorList>
            <person name="Merkel A.Y."/>
        </authorList>
    </citation>
    <scope>NUCLEOTIDE SEQUENCE [LARGE SCALE GENOMIC DNA]</scope>
    <source>
        <strain evidence="3">T05b</strain>
    </source>
</reference>
<evidence type="ECO:0000313" key="3">
    <source>
        <dbReference type="Proteomes" id="UP000703590"/>
    </source>
</evidence>
<evidence type="ECO:0000313" key="2">
    <source>
        <dbReference type="EMBL" id="MBN2964407.1"/>
    </source>
</evidence>
<dbReference type="SUPFAM" id="SSF56935">
    <property type="entry name" value="Porins"/>
    <property type="match status" value="1"/>
</dbReference>
<reference evidence="2 3" key="3">
    <citation type="submission" date="2021-02" db="EMBL/GenBank/DDBJ databases">
        <authorList>
            <person name="Merkel A.Y."/>
        </authorList>
    </citation>
    <scope>NUCLEOTIDE SEQUENCE [LARGE SCALE GENOMIC DNA]</scope>
    <source>
        <strain evidence="2 3">T05b</strain>
    </source>
</reference>
<dbReference type="Gene3D" id="2.40.160.10">
    <property type="entry name" value="Porin"/>
    <property type="match status" value="1"/>
</dbReference>
<gene>
    <name evidence="2" type="ORF">JWV37_06415</name>
</gene>
<feature type="chain" id="PRO_5047250824" evidence="1">
    <location>
        <begin position="21"/>
        <end position="358"/>
    </location>
</feature>
<dbReference type="InterPro" id="IPR023614">
    <property type="entry name" value="Porin_dom_sf"/>
</dbReference>
<keyword evidence="1" id="KW-0732">Signal</keyword>